<dbReference type="InterPro" id="IPR036047">
    <property type="entry name" value="F-box-like_dom_sf"/>
</dbReference>
<proteinExistence type="predicted"/>
<dbReference type="EMBL" id="ML996114">
    <property type="protein sequence ID" value="KAF2737690.1"/>
    <property type="molecule type" value="Genomic_DNA"/>
</dbReference>
<evidence type="ECO:0000313" key="4">
    <source>
        <dbReference type="Proteomes" id="UP000799444"/>
    </source>
</evidence>
<sequence>MDLGKKNFPPLPSQGARESENAAPKLPLVRSIQAPRAGDNPRATTIDDLPDELLLYILEYLPGFDSHNLQLPTLTNISRVNHRLHNVVIEKLYAVYDSRFIDPYLFLRTLMMNPVASRKVQRVSFTYGPYTNRGRTRYARSVKDRQIIKSGFKSLDLPDWKIWATTCNNDDNNEMLYAAVLMHTPNVISLRVDDNKTPHNIPHWIQLIRHAVGRGNFGRLHTFSLLEEVWINIDSLRLTNLVPVFRLPSLRRLTLLGLVETSRTVKGDPYPFKWPIYVASLPLEQLSLLRSSIDVKVLTRIMDSCRSLKRLNCSRDSDPWVWAKANDPDFPWNHDTIGSDGERFAPFHYPTLAAALERHSETLEELHIWDAIGELDVDRSVELSESRFGVIPSLTSLSHLSSLRLPLGALVDPAEPCYSTLAERLPPSLTSAKLYLGGRENRTIRIPALEQFAANAAAYVPSLECFVLEVDYSRVAKRGYVWDRIREPLQENNVRFLVQGRIEKPCSTESDSDFDSDSDSDSDFGSENDSESEPESEPEESESQSEEI</sequence>
<feature type="domain" description="F-box" evidence="2">
    <location>
        <begin position="43"/>
        <end position="99"/>
    </location>
</feature>
<name>A0A9P4R3Z9_9PLEO</name>
<dbReference type="AlphaFoldDB" id="A0A9P4R3Z9"/>
<keyword evidence="4" id="KW-1185">Reference proteome</keyword>
<reference evidence="3" key="1">
    <citation type="journal article" date="2020" name="Stud. Mycol.">
        <title>101 Dothideomycetes genomes: a test case for predicting lifestyles and emergence of pathogens.</title>
        <authorList>
            <person name="Haridas S."/>
            <person name="Albert R."/>
            <person name="Binder M."/>
            <person name="Bloem J."/>
            <person name="Labutti K."/>
            <person name="Salamov A."/>
            <person name="Andreopoulos B."/>
            <person name="Baker S."/>
            <person name="Barry K."/>
            <person name="Bills G."/>
            <person name="Bluhm B."/>
            <person name="Cannon C."/>
            <person name="Castanera R."/>
            <person name="Culley D."/>
            <person name="Daum C."/>
            <person name="Ezra D."/>
            <person name="Gonzalez J."/>
            <person name="Henrissat B."/>
            <person name="Kuo A."/>
            <person name="Liang C."/>
            <person name="Lipzen A."/>
            <person name="Lutzoni F."/>
            <person name="Magnuson J."/>
            <person name="Mondo S."/>
            <person name="Nolan M."/>
            <person name="Ohm R."/>
            <person name="Pangilinan J."/>
            <person name="Park H.-J."/>
            <person name="Ramirez L."/>
            <person name="Alfaro M."/>
            <person name="Sun H."/>
            <person name="Tritt A."/>
            <person name="Yoshinaga Y."/>
            <person name="Zwiers L.-H."/>
            <person name="Turgeon B."/>
            <person name="Goodwin S."/>
            <person name="Spatafora J."/>
            <person name="Crous P."/>
            <person name="Grigoriev I."/>
        </authorList>
    </citation>
    <scope>NUCLEOTIDE SEQUENCE</scope>
    <source>
        <strain evidence="3">CBS 125425</strain>
    </source>
</reference>
<protein>
    <recommendedName>
        <fullName evidence="2">F-box domain-containing protein</fullName>
    </recommendedName>
</protein>
<organism evidence="3 4">
    <name type="scientific">Polyplosphaeria fusca</name>
    <dbReference type="NCBI Taxonomy" id="682080"/>
    <lineage>
        <taxon>Eukaryota</taxon>
        <taxon>Fungi</taxon>
        <taxon>Dikarya</taxon>
        <taxon>Ascomycota</taxon>
        <taxon>Pezizomycotina</taxon>
        <taxon>Dothideomycetes</taxon>
        <taxon>Pleosporomycetidae</taxon>
        <taxon>Pleosporales</taxon>
        <taxon>Tetraplosphaeriaceae</taxon>
        <taxon>Polyplosphaeria</taxon>
    </lineage>
</organism>
<dbReference type="Proteomes" id="UP000799444">
    <property type="component" value="Unassembled WGS sequence"/>
</dbReference>
<dbReference type="OrthoDB" id="2520703at2759"/>
<dbReference type="PROSITE" id="PS50181">
    <property type="entry name" value="FBOX"/>
    <property type="match status" value="1"/>
</dbReference>
<comment type="caution">
    <text evidence="3">The sequence shown here is derived from an EMBL/GenBank/DDBJ whole genome shotgun (WGS) entry which is preliminary data.</text>
</comment>
<evidence type="ECO:0000259" key="2">
    <source>
        <dbReference type="PROSITE" id="PS50181"/>
    </source>
</evidence>
<feature type="region of interest" description="Disordered" evidence="1">
    <location>
        <begin position="505"/>
        <end position="548"/>
    </location>
</feature>
<evidence type="ECO:0000313" key="3">
    <source>
        <dbReference type="EMBL" id="KAF2737690.1"/>
    </source>
</evidence>
<evidence type="ECO:0000256" key="1">
    <source>
        <dbReference type="SAM" id="MobiDB-lite"/>
    </source>
</evidence>
<feature type="region of interest" description="Disordered" evidence="1">
    <location>
        <begin position="1"/>
        <end position="25"/>
    </location>
</feature>
<dbReference type="InterPro" id="IPR001810">
    <property type="entry name" value="F-box_dom"/>
</dbReference>
<accession>A0A9P4R3Z9</accession>
<dbReference type="SUPFAM" id="SSF81383">
    <property type="entry name" value="F-box domain"/>
    <property type="match status" value="1"/>
</dbReference>
<gene>
    <name evidence="3" type="ORF">EJ04DRAFT_550418</name>
</gene>
<feature type="compositionally biased region" description="Acidic residues" evidence="1">
    <location>
        <begin position="510"/>
        <end position="548"/>
    </location>
</feature>